<reference evidence="2 3" key="4">
    <citation type="journal article" date="2020" name="PLoS ONE">
        <title>Taxonomic classification of strain PO100/5 shows a broader geographic distribution and genetic markers of the recently described Corynebacterium silvaticum.</title>
        <authorList>
            <person name="Viana M.V.C."/>
            <person name="Profeta R."/>
            <person name="da Silva A.L."/>
            <person name="Hurtado R."/>
            <person name="Cerqueira J.C."/>
            <person name="Ribeiro B.F.S."/>
            <person name="Almeida M.O."/>
            <person name="Morais-Rodrigues F."/>
            <person name="Soares S.C."/>
            <person name="Oliveira M."/>
            <person name="Tavares L."/>
            <person name="Figueiredo H."/>
            <person name="Wattam A.R."/>
            <person name="Barh D."/>
            <person name="Ghosh P."/>
            <person name="Silva A."/>
            <person name="Azevedo V."/>
        </authorList>
    </citation>
    <scope>NUCLEOTIDE SEQUENCE [LARGE SCALE GENOMIC DNA]</scope>
    <source>
        <strain evidence="2 3">PO100/5</strain>
    </source>
</reference>
<dbReference type="InterPro" id="IPR051534">
    <property type="entry name" value="CBASS_pafABC_assoc_protein"/>
</dbReference>
<dbReference type="Proteomes" id="UP000195652">
    <property type="component" value="Chromosome"/>
</dbReference>
<proteinExistence type="predicted"/>
<dbReference type="PANTHER" id="PTHR34580">
    <property type="match status" value="1"/>
</dbReference>
<dbReference type="Pfam" id="PF13280">
    <property type="entry name" value="WYL"/>
    <property type="match status" value="1"/>
</dbReference>
<sequence>MKKDTVMERIVNVTFAFLNAESRGHHYLTAKWIIEHVEGYKKNPETGETRSYEAAHQLFKRDRTALLRAGIPIETVATHAHTAYRLQTEEYPLKKVNFTAEEATVLALAGQMGLGDELATFSRSGWTKIAASGIDRELTATPRFHPVNDWNSLSASHFDSILEACRSNKRLRFEYLRNKASEPQWRIMDPWGIVSHRDRLYLVGFDIERQEKRVFRITRIVSVAKPESIPSEDTFHSPQPGINLQELVEEQLRQGQVLVDATVRVKEGHGFEFSSRGTRNHDGSYSLIDVDLDWLIRTAVALAPSAVVVEPQDVISDIVSLLSSAAKET</sequence>
<dbReference type="PANTHER" id="PTHR34580:SF3">
    <property type="entry name" value="PROTEIN PAFB"/>
    <property type="match status" value="1"/>
</dbReference>
<dbReference type="KEGG" id="csil:CBE74_06235"/>
<reference evidence="2 3" key="3">
    <citation type="journal article" date="2020" name="Int. J. Syst. Evol. Microbiol.">
        <title>Corynebacterium silvaticum sp. nov., a unique group of NTTB corynebacteria in wild boar and roe deer.</title>
        <authorList>
            <person name="Dangel A."/>
            <person name="Berger A."/>
            <person name="Rau J."/>
            <person name="Eisenberg T."/>
            <person name="Kampfer P."/>
            <person name="Margos G."/>
            <person name="Contzen M."/>
            <person name="Busse H.J."/>
            <person name="Konrad R."/>
            <person name="Peters M."/>
            <person name="Sting R."/>
            <person name="Sing A."/>
        </authorList>
    </citation>
    <scope>NUCLEOTIDE SEQUENCE [LARGE SCALE GENOMIC DNA]</scope>
    <source>
        <strain evidence="2 3">PO100/5</strain>
    </source>
</reference>
<dbReference type="EMBL" id="CP021417">
    <property type="protein sequence ID" value="ARU46149.1"/>
    <property type="molecule type" value="Genomic_DNA"/>
</dbReference>
<reference evidence="2 3" key="1">
    <citation type="journal article" date="2014" name="BMC Vet. Res.">
        <title>First report of Corynebacterium pseudotuberculosis from caseous lymphadenitis lesions in Black Alentejano pig (Sus scrofa domesticus).</title>
        <authorList>
            <person name="Oliveira M."/>
            <person name="Barroco C."/>
            <person name="Mottola C."/>
            <person name="Santos R."/>
            <person name="Lemsaddek A."/>
            <person name="Tavares L."/>
            <person name="Semedo-Lemsaddek T."/>
        </authorList>
    </citation>
    <scope>NUCLEOTIDE SEQUENCE [LARGE SCALE GENOMIC DNA]</scope>
    <source>
        <strain evidence="2 3">PO100/5</strain>
    </source>
</reference>
<dbReference type="AlphaFoldDB" id="A0A7Y4P991"/>
<dbReference type="RefSeq" id="WP_087453965.1">
    <property type="nucleotide sequence ID" value="NZ_CP021417.2"/>
</dbReference>
<accession>A0A7Y4P991</accession>
<name>A0A7Y4P991_9CORY</name>
<dbReference type="PROSITE" id="PS52050">
    <property type="entry name" value="WYL"/>
    <property type="match status" value="1"/>
</dbReference>
<gene>
    <name evidence="2" type="ORF">CBE74_06235</name>
</gene>
<keyword evidence="3" id="KW-1185">Reference proteome</keyword>
<evidence type="ECO:0000313" key="3">
    <source>
        <dbReference type="Proteomes" id="UP000195652"/>
    </source>
</evidence>
<dbReference type="InterPro" id="IPR026881">
    <property type="entry name" value="WYL_dom"/>
</dbReference>
<evidence type="ECO:0000259" key="1">
    <source>
        <dbReference type="Pfam" id="PF13280"/>
    </source>
</evidence>
<protein>
    <submittedName>
        <fullName evidence="2">WYL domain-containing protein</fullName>
    </submittedName>
</protein>
<feature type="domain" description="WYL" evidence="1">
    <location>
        <begin position="157"/>
        <end position="223"/>
    </location>
</feature>
<dbReference type="GeneID" id="75007848"/>
<dbReference type="OrthoDB" id="3268930at2"/>
<reference evidence="2 3" key="2">
    <citation type="journal article" date="2020" name="Antonie Van Leeuwenhoek">
        <title>Phylogenomic characterisation of a novel corynebacterial species pathogenic to animals.</title>
        <authorList>
            <person name="Moller J."/>
            <person name="Musella L."/>
            <person name="Melnikov V."/>
            <person name="Geissdorfer W."/>
            <person name="Burkovski A."/>
            <person name="Sangal V."/>
        </authorList>
    </citation>
    <scope>NUCLEOTIDE SEQUENCE [LARGE SCALE GENOMIC DNA]</scope>
    <source>
        <strain evidence="2 3">PO100/5</strain>
    </source>
</reference>
<organism evidence="2 3">
    <name type="scientific">Corynebacterium silvaticum</name>
    <dbReference type="NCBI Taxonomy" id="2320431"/>
    <lineage>
        <taxon>Bacteria</taxon>
        <taxon>Bacillati</taxon>
        <taxon>Actinomycetota</taxon>
        <taxon>Actinomycetes</taxon>
        <taxon>Mycobacteriales</taxon>
        <taxon>Corynebacteriaceae</taxon>
        <taxon>Corynebacterium</taxon>
    </lineage>
</organism>
<evidence type="ECO:0000313" key="2">
    <source>
        <dbReference type="EMBL" id="ARU46149.1"/>
    </source>
</evidence>